<evidence type="ECO:0008006" key="3">
    <source>
        <dbReference type="Google" id="ProtNLM"/>
    </source>
</evidence>
<comment type="caution">
    <text evidence="1">The sequence shown here is derived from an EMBL/GenBank/DDBJ whole genome shotgun (WGS) entry which is preliminary data.</text>
</comment>
<dbReference type="InterPro" id="IPR025332">
    <property type="entry name" value="DUF4238"/>
</dbReference>
<accession>A0A1Y3KN64</accession>
<evidence type="ECO:0000313" key="2">
    <source>
        <dbReference type="Proteomes" id="UP000196082"/>
    </source>
</evidence>
<protein>
    <recommendedName>
        <fullName evidence="3">DUF4238 domain-containing protein</fullName>
    </recommendedName>
</protein>
<gene>
    <name evidence="1" type="ORF">B8W72_26140</name>
</gene>
<dbReference type="AlphaFoldDB" id="A0A1Y3KN64"/>
<evidence type="ECO:0000313" key="1">
    <source>
        <dbReference type="EMBL" id="OUM24652.1"/>
    </source>
</evidence>
<dbReference type="Gene3D" id="3.10.450.50">
    <property type="match status" value="1"/>
</dbReference>
<dbReference type="EMBL" id="NFSB01000089">
    <property type="protein sequence ID" value="OUM24652.1"/>
    <property type="molecule type" value="Genomic_DNA"/>
</dbReference>
<organism evidence="1 2">
    <name type="scientific">Pseudomonas putida</name>
    <name type="common">Arthrobacter siderocapsulatus</name>
    <dbReference type="NCBI Taxonomy" id="303"/>
    <lineage>
        <taxon>Bacteria</taxon>
        <taxon>Pseudomonadati</taxon>
        <taxon>Pseudomonadota</taxon>
        <taxon>Gammaproteobacteria</taxon>
        <taxon>Pseudomonadales</taxon>
        <taxon>Pseudomonadaceae</taxon>
        <taxon>Pseudomonas</taxon>
    </lineage>
</organism>
<dbReference type="Pfam" id="PF14022">
    <property type="entry name" value="DUF4238"/>
    <property type="match status" value="1"/>
</dbReference>
<reference evidence="1 2" key="1">
    <citation type="submission" date="2017-05" db="EMBL/GenBank/DDBJ databases">
        <title>Whole genome sequence of Pseudomonas putida isolate 1312 commercialized as a biostimulant.</title>
        <authorList>
            <person name="Crovadore J."/>
            <person name="Blanc P."/>
            <person name="Chablais R."/>
            <person name="Cochard B."/>
            <person name="Grizard D."/>
            <person name="Lefort F."/>
        </authorList>
    </citation>
    <scope>NUCLEOTIDE SEQUENCE [LARGE SCALE GENOMIC DNA]</scope>
    <source>
        <strain evidence="1 2">1312</strain>
    </source>
</reference>
<proteinExistence type="predicted"/>
<sequence>MSKTRDNHYVPQWYQKGFAESPAEMLWYLTRRDIPLEDGSIKVVYSKKQHTTAQKFYEIDLYSTFFGEVVNDDVEKKLFGPIDDEGSNAVRAFLTDDSSRWHESFRDIFTYMDAQKLRTPKGLDWIKSKYPELSQHQLMAEMQKIRSMHCTLWAESVRELISAEESEIKFLISDHPVTVYNRACPPDSNYCKYPNDPDISFKGSQTIFPLSKNRCLVLTNLEYANDPEAVNPLEQRTHATRLRQSMVSTIDFINCRKITAAEVNQINYVIKSRAKVGVAAGRKEWLQPEDQLQIDWAELGKILLPPSSELHRYGGELYVGFEDGSSHYQDAFGRTSREYGFLKKNTNEGRIGRNENCGCGSGRKYKSCCRDVPLELRTSWTDLSIRERNLAFCNCIRDVLGLDKNKTWLDVRGELSEKQISDIYEFYSVLWPRETDIYSLLPKSDGRFRALYTGHLDVRVIGRHALPLASLFDEFLIESPIVNPINVKPEFSQIHSPRKFKCQALKDFLFMLELEPFIADGLINLIPSPVEFDQELMRSMFDSAKARSKASGSEVVCEKDALLHNRLANEDFLNSIALQSRDQKEQALIESFCLSEEKASEIVTAWEHDHTSPLVLLQSLDENGGQFLNTKIAPNYEMALFVAQVTGAVIVTDSGSRWRELLIGQQRSFVFNNYPWGEILESFKVVPLDYELLDSLKKSDGAFSNVRHLLKMINDLVVTNERDEKKIARVADETVKLMGKVEECSTLAKSKIEILSPEDGIRDASVQRMLVRSSCPRFDDSVKTIFGISV</sequence>
<dbReference type="SUPFAM" id="SSF103642">
    <property type="entry name" value="Sec-C motif"/>
    <property type="match status" value="1"/>
</dbReference>
<dbReference type="Proteomes" id="UP000196082">
    <property type="component" value="Unassembled WGS sequence"/>
</dbReference>
<dbReference type="RefSeq" id="WP_086978496.1">
    <property type="nucleotide sequence ID" value="NZ_NFSB01000089.1"/>
</dbReference>
<name>A0A1Y3KN64_PSEPU</name>